<name>A0A4Z2G5J3_9TELE</name>
<keyword evidence="2" id="KW-1185">Reference proteome</keyword>
<gene>
    <name evidence="1" type="ORF">EYF80_041386</name>
</gene>
<reference evidence="1 2" key="1">
    <citation type="submission" date="2019-03" db="EMBL/GenBank/DDBJ databases">
        <title>First draft genome of Liparis tanakae, snailfish: a comprehensive survey of snailfish specific genes.</title>
        <authorList>
            <person name="Kim W."/>
            <person name="Song I."/>
            <person name="Jeong J.-H."/>
            <person name="Kim D."/>
            <person name="Kim S."/>
            <person name="Ryu S."/>
            <person name="Song J.Y."/>
            <person name="Lee S.K."/>
        </authorList>
    </citation>
    <scope>NUCLEOTIDE SEQUENCE [LARGE SCALE GENOMIC DNA]</scope>
    <source>
        <tissue evidence="1">Muscle</tissue>
    </source>
</reference>
<sequence>MVVEQRSGRGSMSQVEETGLVEVTAPAAPPLQLLTIKPMLNFTDKEQKEESLTLLFITNKEA</sequence>
<dbReference type="AlphaFoldDB" id="A0A4Z2G5J3"/>
<evidence type="ECO:0000313" key="2">
    <source>
        <dbReference type="Proteomes" id="UP000314294"/>
    </source>
</evidence>
<dbReference type="Proteomes" id="UP000314294">
    <property type="component" value="Unassembled WGS sequence"/>
</dbReference>
<organism evidence="1 2">
    <name type="scientific">Liparis tanakae</name>
    <name type="common">Tanaka's snailfish</name>
    <dbReference type="NCBI Taxonomy" id="230148"/>
    <lineage>
        <taxon>Eukaryota</taxon>
        <taxon>Metazoa</taxon>
        <taxon>Chordata</taxon>
        <taxon>Craniata</taxon>
        <taxon>Vertebrata</taxon>
        <taxon>Euteleostomi</taxon>
        <taxon>Actinopterygii</taxon>
        <taxon>Neopterygii</taxon>
        <taxon>Teleostei</taxon>
        <taxon>Neoteleostei</taxon>
        <taxon>Acanthomorphata</taxon>
        <taxon>Eupercaria</taxon>
        <taxon>Perciformes</taxon>
        <taxon>Cottioidei</taxon>
        <taxon>Cottales</taxon>
        <taxon>Liparidae</taxon>
        <taxon>Liparis</taxon>
    </lineage>
</organism>
<protein>
    <submittedName>
        <fullName evidence="1">Uncharacterized protein</fullName>
    </submittedName>
</protein>
<dbReference type="EMBL" id="SRLO01000698">
    <property type="protein sequence ID" value="TNN48400.1"/>
    <property type="molecule type" value="Genomic_DNA"/>
</dbReference>
<comment type="caution">
    <text evidence="1">The sequence shown here is derived from an EMBL/GenBank/DDBJ whole genome shotgun (WGS) entry which is preliminary data.</text>
</comment>
<evidence type="ECO:0000313" key="1">
    <source>
        <dbReference type="EMBL" id="TNN48400.1"/>
    </source>
</evidence>
<accession>A0A4Z2G5J3</accession>
<proteinExistence type="predicted"/>